<evidence type="ECO:0000313" key="14">
    <source>
        <dbReference type="EMBL" id="AYN24392.1"/>
    </source>
</evidence>
<gene>
    <name evidence="12 14" type="primary">nth</name>
    <name evidence="14" type="ORF">D8S97_00060</name>
</gene>
<accession>A0A3G2I4Q8</accession>
<dbReference type="AlphaFoldDB" id="A0A3G2I4Q8"/>
<dbReference type="Proteomes" id="UP000271533">
    <property type="component" value="Chromosome"/>
</dbReference>
<dbReference type="Gene3D" id="1.10.340.30">
    <property type="entry name" value="Hypothetical protein, domain 2"/>
    <property type="match status" value="1"/>
</dbReference>
<evidence type="ECO:0000256" key="12">
    <source>
        <dbReference type="HAMAP-Rule" id="MF_00942"/>
    </source>
</evidence>
<dbReference type="NCBIfam" id="TIGR01083">
    <property type="entry name" value="nth"/>
    <property type="match status" value="1"/>
</dbReference>
<name>A0A3G2I4Q8_BUCRM</name>
<dbReference type="PANTHER" id="PTHR10359">
    <property type="entry name" value="A/G-SPECIFIC ADENINE GLYCOSYLASE/ENDONUCLEASE III"/>
    <property type="match status" value="1"/>
</dbReference>
<dbReference type="EC" id="4.2.99.18" evidence="12"/>
<protein>
    <recommendedName>
        <fullName evidence="12">Endonuclease III</fullName>
        <ecNumber evidence="12">4.2.99.18</ecNumber>
    </recommendedName>
    <alternativeName>
        <fullName evidence="12">DNA-(apurinic or apyrimidinic site) lyase</fullName>
    </alternativeName>
</protein>
<evidence type="ECO:0000259" key="13">
    <source>
        <dbReference type="SMART" id="SM00478"/>
    </source>
</evidence>
<dbReference type="Gene3D" id="1.10.1670.10">
    <property type="entry name" value="Helix-hairpin-Helix base-excision DNA repair enzymes (C-terminal)"/>
    <property type="match status" value="1"/>
</dbReference>
<evidence type="ECO:0000256" key="5">
    <source>
        <dbReference type="ARBA" id="ARBA00022801"/>
    </source>
</evidence>
<comment type="catalytic activity">
    <reaction evidence="12">
        <text>2'-deoxyribonucleotide-(2'-deoxyribose 5'-phosphate)-2'-deoxyribonucleotide-DNA = a 3'-end 2'-deoxyribonucleotide-(2,3-dehydro-2,3-deoxyribose 5'-phosphate)-DNA + a 5'-end 5'-phospho-2'-deoxyribonucleoside-DNA + H(+)</text>
        <dbReference type="Rhea" id="RHEA:66592"/>
        <dbReference type="Rhea" id="RHEA-COMP:13180"/>
        <dbReference type="Rhea" id="RHEA-COMP:16897"/>
        <dbReference type="Rhea" id="RHEA-COMP:17067"/>
        <dbReference type="ChEBI" id="CHEBI:15378"/>
        <dbReference type="ChEBI" id="CHEBI:136412"/>
        <dbReference type="ChEBI" id="CHEBI:157695"/>
        <dbReference type="ChEBI" id="CHEBI:167181"/>
        <dbReference type="EC" id="4.2.99.18"/>
    </reaction>
</comment>
<dbReference type="GO" id="GO:0019104">
    <property type="term" value="F:DNA N-glycosylase activity"/>
    <property type="evidence" value="ECO:0007669"/>
    <property type="project" value="UniProtKB-UniRule"/>
</dbReference>
<dbReference type="SUPFAM" id="SSF48150">
    <property type="entry name" value="DNA-glycosylase"/>
    <property type="match status" value="1"/>
</dbReference>
<dbReference type="InterPro" id="IPR000445">
    <property type="entry name" value="HhH_motif"/>
</dbReference>
<dbReference type="EMBL" id="CP032759">
    <property type="protein sequence ID" value="AYN24392.1"/>
    <property type="molecule type" value="Genomic_DNA"/>
</dbReference>
<dbReference type="PANTHER" id="PTHR10359:SF18">
    <property type="entry name" value="ENDONUCLEASE III"/>
    <property type="match status" value="1"/>
</dbReference>
<dbReference type="PIRSF" id="PIRSF001435">
    <property type="entry name" value="Nth"/>
    <property type="match status" value="1"/>
</dbReference>
<dbReference type="Pfam" id="PF00730">
    <property type="entry name" value="HhH-GPD"/>
    <property type="match status" value="1"/>
</dbReference>
<feature type="binding site" evidence="12">
    <location>
        <position position="187"/>
    </location>
    <ligand>
        <name>[4Fe-4S] cluster</name>
        <dbReference type="ChEBI" id="CHEBI:49883"/>
    </ligand>
</feature>
<dbReference type="RefSeq" id="WP_158360899.1">
    <property type="nucleotide sequence ID" value="NZ_CP032759.1"/>
</dbReference>
<comment type="cofactor">
    <cofactor evidence="12">
        <name>[4Fe-4S] cluster</name>
        <dbReference type="ChEBI" id="CHEBI:49883"/>
    </cofactor>
    <text evidence="12">Binds 1 [4Fe-4S] cluster.</text>
</comment>
<organism evidence="14 15">
    <name type="scientific">Buchnera aphidicola subsp. Rhopalosiphum maidis</name>
    <dbReference type="NCBI Taxonomy" id="118109"/>
    <lineage>
        <taxon>Bacteria</taxon>
        <taxon>Pseudomonadati</taxon>
        <taxon>Pseudomonadota</taxon>
        <taxon>Gammaproteobacteria</taxon>
        <taxon>Enterobacterales</taxon>
        <taxon>Erwiniaceae</taxon>
        <taxon>Buchnera</taxon>
    </lineage>
</organism>
<keyword evidence="10 12" id="KW-0456">Lyase</keyword>
<evidence type="ECO:0000256" key="8">
    <source>
        <dbReference type="ARBA" id="ARBA00023125"/>
    </source>
</evidence>
<keyword evidence="8 12" id="KW-0238">DNA-binding</keyword>
<feature type="binding site" evidence="12">
    <location>
        <position position="194"/>
    </location>
    <ligand>
        <name>[4Fe-4S] cluster</name>
        <dbReference type="ChEBI" id="CHEBI:49883"/>
    </ligand>
</feature>
<dbReference type="InterPro" id="IPR003265">
    <property type="entry name" value="HhH-GPD_domain"/>
</dbReference>
<proteinExistence type="inferred from homology"/>
<keyword evidence="4 12" id="KW-0227">DNA damage</keyword>
<keyword evidence="11 12" id="KW-0326">Glycosidase</keyword>
<evidence type="ECO:0000256" key="10">
    <source>
        <dbReference type="ARBA" id="ARBA00023239"/>
    </source>
</evidence>
<dbReference type="PROSITE" id="PS01155">
    <property type="entry name" value="ENDONUCLEASE_III_2"/>
    <property type="match status" value="1"/>
</dbReference>
<evidence type="ECO:0000256" key="9">
    <source>
        <dbReference type="ARBA" id="ARBA00023204"/>
    </source>
</evidence>
<keyword evidence="3 12" id="KW-0479">Metal-binding</keyword>
<dbReference type="GO" id="GO:0046872">
    <property type="term" value="F:metal ion binding"/>
    <property type="evidence" value="ECO:0007669"/>
    <property type="project" value="UniProtKB-KW"/>
</dbReference>
<evidence type="ECO:0000256" key="3">
    <source>
        <dbReference type="ARBA" id="ARBA00022723"/>
    </source>
</evidence>
<evidence type="ECO:0000256" key="2">
    <source>
        <dbReference type="ARBA" id="ARBA00022485"/>
    </source>
</evidence>
<dbReference type="Pfam" id="PF00633">
    <property type="entry name" value="HHH"/>
    <property type="match status" value="1"/>
</dbReference>
<evidence type="ECO:0000256" key="1">
    <source>
        <dbReference type="ARBA" id="ARBA00008343"/>
    </source>
</evidence>
<dbReference type="GO" id="GO:0140078">
    <property type="term" value="F:class I DNA-(apurinic or apyrimidinic site) endonuclease activity"/>
    <property type="evidence" value="ECO:0007669"/>
    <property type="project" value="UniProtKB-EC"/>
</dbReference>
<dbReference type="SMART" id="SM00478">
    <property type="entry name" value="ENDO3c"/>
    <property type="match status" value="1"/>
</dbReference>
<dbReference type="FunFam" id="1.10.1670.10:FF:000001">
    <property type="entry name" value="Endonuclease III"/>
    <property type="match status" value="1"/>
</dbReference>
<keyword evidence="14" id="KW-0540">Nuclease</keyword>
<keyword evidence="5 12" id="KW-0378">Hydrolase</keyword>
<keyword evidence="2 12" id="KW-0004">4Fe-4S</keyword>
<evidence type="ECO:0000256" key="6">
    <source>
        <dbReference type="ARBA" id="ARBA00023004"/>
    </source>
</evidence>
<keyword evidence="14" id="KW-0255">Endonuclease</keyword>
<evidence type="ECO:0000313" key="15">
    <source>
        <dbReference type="Proteomes" id="UP000271533"/>
    </source>
</evidence>
<comment type="similarity">
    <text evidence="1 12">Belongs to the Nth/MutY family.</text>
</comment>
<dbReference type="FunFam" id="1.10.340.30:FF:000001">
    <property type="entry name" value="Endonuclease III"/>
    <property type="match status" value="1"/>
</dbReference>
<feature type="binding site" evidence="12">
    <location>
        <position position="203"/>
    </location>
    <ligand>
        <name>[4Fe-4S] cluster</name>
        <dbReference type="ChEBI" id="CHEBI:49883"/>
    </ligand>
</feature>
<dbReference type="GO" id="GO:0051539">
    <property type="term" value="F:4 iron, 4 sulfur cluster binding"/>
    <property type="evidence" value="ECO:0007669"/>
    <property type="project" value="UniProtKB-UniRule"/>
</dbReference>
<dbReference type="InterPro" id="IPR011257">
    <property type="entry name" value="DNA_glycosylase"/>
</dbReference>
<dbReference type="InterPro" id="IPR004036">
    <property type="entry name" value="Endonuclease-III-like_CS2"/>
</dbReference>
<reference evidence="14 15" key="1">
    <citation type="submission" date="2018-10" db="EMBL/GenBank/DDBJ databases">
        <title>Genome sequence of the corn leaf aphid (Rhopalosiphum maidis Fitch).</title>
        <authorList>
            <person name="Chen W."/>
            <person name="Shakir S."/>
            <person name="Bigham M."/>
            <person name="Fei Z."/>
            <person name="Jander G."/>
        </authorList>
    </citation>
    <scope>NUCLEOTIDE SEQUENCE [LARGE SCALE GENOMIC DNA]</scope>
    <source>
        <strain evidence="14 15">BTI</strain>
    </source>
</reference>
<evidence type="ECO:0000256" key="4">
    <source>
        <dbReference type="ARBA" id="ARBA00022763"/>
    </source>
</evidence>
<keyword evidence="7 12" id="KW-0411">Iron-sulfur</keyword>
<dbReference type="InterPro" id="IPR023170">
    <property type="entry name" value="HhH_base_excis_C"/>
</dbReference>
<feature type="domain" description="HhH-GPD" evidence="13">
    <location>
        <begin position="38"/>
        <end position="185"/>
    </location>
</feature>
<evidence type="ECO:0000256" key="11">
    <source>
        <dbReference type="ARBA" id="ARBA00023295"/>
    </source>
</evidence>
<dbReference type="HAMAP" id="MF_00942">
    <property type="entry name" value="Nth"/>
    <property type="match status" value="1"/>
</dbReference>
<dbReference type="OrthoDB" id="9800977at2"/>
<comment type="function">
    <text evidence="12">DNA repair enzyme that has both DNA N-glycosylase activity and AP-lyase activity. The DNA N-glycosylase activity releases various damaged pyrimidines from DNA by cleaving the N-glycosidic bond, leaving an AP (apurinic/apyrimidinic) site. The AP-lyase activity cleaves the phosphodiester bond 3' to the AP site by a beta-elimination, leaving a 3'-terminal unsaturated sugar and a product with a terminal 5'-phosphate.</text>
</comment>
<dbReference type="InterPro" id="IPR005759">
    <property type="entry name" value="Nth"/>
</dbReference>
<dbReference type="CDD" id="cd00056">
    <property type="entry name" value="ENDO3c"/>
    <property type="match status" value="1"/>
</dbReference>
<evidence type="ECO:0000256" key="7">
    <source>
        <dbReference type="ARBA" id="ARBA00023014"/>
    </source>
</evidence>
<keyword evidence="6 12" id="KW-0408">Iron</keyword>
<sequence>MNKKKRSEILFLFYKKNSNPKIELIFSSDFELLLSVILSAKSTDIMVNKITSTLFKVANTPQGILQLGFNRLRYYIKGIGLYNTKALNIINTAHLIKTKYNNKVPSKRIELESLPGVGRKTANIILNVLFNKKTIAVDTHVFRVANRTGFAKGKNVVEVEKKMIKMVPSIFKKYVHFWFVLHGRYVCTARKLKCKTCLIEKLCEFDKKK</sequence>
<dbReference type="GO" id="GO:0003677">
    <property type="term" value="F:DNA binding"/>
    <property type="evidence" value="ECO:0007669"/>
    <property type="project" value="UniProtKB-UniRule"/>
</dbReference>
<feature type="binding site" evidence="12">
    <location>
        <position position="197"/>
    </location>
    <ligand>
        <name>[4Fe-4S] cluster</name>
        <dbReference type="ChEBI" id="CHEBI:49883"/>
    </ligand>
</feature>
<keyword evidence="9 12" id="KW-0234">DNA repair</keyword>
<dbReference type="GO" id="GO:0006285">
    <property type="term" value="P:base-excision repair, AP site formation"/>
    <property type="evidence" value="ECO:0007669"/>
    <property type="project" value="TreeGrafter"/>
</dbReference>